<sequence length="308" mass="34816">MDVQLGSSHHTGCLANIWEHRLECSVCPETWHIKTRTPENDHHLRQIISPFLDGDCFKGSDSQKLAGHSRALCEGLLHEQSLLVNDPFFQEQPDTPKIYGSAVPTQFPYDFALHKCECYIVTYQIILIIIRIHSCRAKFACRDGHDQTSCLGTYEGMGSITFRATGMGEEFSLIDQCDWGGMNDEWSRSLVAPPYGTIPVSSVLRLDSLHWRDVYASLIIKLPGTPDKRRKGRAPPAVDAINLWSTELIWHTDGLRLVCQCPWLSRISFSSTWHPVSHRRGILPKQRSLAHSLVLHDSTDSCNGHHVH</sequence>
<evidence type="ECO:0000313" key="3">
    <source>
        <dbReference type="Proteomes" id="UP000070720"/>
    </source>
</evidence>
<dbReference type="AlphaFoldDB" id="A0A098DDV3"/>
<dbReference type="InParanoid" id="A0A098DDV3"/>
<dbReference type="VEuPathDB" id="FungiDB:FGRAMPH1_01G10603"/>
<protein>
    <submittedName>
        <fullName evidence="1">Chromosome 2, complete genome</fullName>
    </submittedName>
</protein>
<dbReference type="Proteomes" id="UP000070720">
    <property type="component" value="Chromosome 2"/>
</dbReference>
<reference evidence="1 3" key="3">
    <citation type="journal article" date="2015" name="BMC Genomics">
        <title>The completed genome sequence of the pathogenic ascomycete fungus Fusarium graminearum.</title>
        <authorList>
            <person name="King R."/>
            <person name="Urban M."/>
            <person name="Hammond-Kosack M.C."/>
            <person name="Hassani-Pak K."/>
            <person name="Hammond-Kosack K.E."/>
        </authorList>
    </citation>
    <scope>NUCLEOTIDE SEQUENCE [LARGE SCALE GENOMIC DNA]</scope>
    <source>
        <strain evidence="3">ATCC MYA-4620 / CBS 123657 / FGSC 9075 / NRRL 31084 / PH-1</strain>
        <strain evidence="1">PH-1</strain>
    </source>
</reference>
<accession>A0A098DDV3</accession>
<reference evidence="2" key="4">
    <citation type="submission" date="2017-01" db="UniProtKB">
        <authorList>
            <consortium name="EnsemblFungi"/>
        </authorList>
    </citation>
    <scope>IDENTIFICATION</scope>
    <source>
        <strain evidence="2">PH-1 / ATCC MYA-4620 / FGSC 9075 / NRRL 31084</strain>
    </source>
</reference>
<accession>A0A0E0S0S9</accession>
<organism evidence="1 3">
    <name type="scientific">Gibberella zeae (strain ATCC MYA-4620 / CBS 123657 / FGSC 9075 / NRRL 31084 / PH-1)</name>
    <name type="common">Wheat head blight fungus</name>
    <name type="synonym">Fusarium graminearum</name>
    <dbReference type="NCBI Taxonomy" id="229533"/>
    <lineage>
        <taxon>Eukaryota</taxon>
        <taxon>Fungi</taxon>
        <taxon>Dikarya</taxon>
        <taxon>Ascomycota</taxon>
        <taxon>Pezizomycotina</taxon>
        <taxon>Sordariomycetes</taxon>
        <taxon>Hypocreomycetidae</taxon>
        <taxon>Hypocreales</taxon>
        <taxon>Nectriaceae</taxon>
        <taxon>Fusarium</taxon>
    </lineage>
</organism>
<reference evidence="2 3" key="1">
    <citation type="journal article" date="2007" name="Science">
        <title>The Fusarium graminearum genome reveals a link between localized polymorphism and pathogen specialization.</title>
        <authorList>
            <person name="Cuomo C.A."/>
            <person name="Gueldener U."/>
            <person name="Xu J.-R."/>
            <person name="Trail F."/>
            <person name="Turgeon B.G."/>
            <person name="Di Pietro A."/>
            <person name="Walton J.D."/>
            <person name="Ma L.-J."/>
            <person name="Baker S.E."/>
            <person name="Rep M."/>
            <person name="Adam G."/>
            <person name="Antoniw J."/>
            <person name="Baldwin T."/>
            <person name="Calvo S.E."/>
            <person name="Chang Y.-L."/>
            <person name="DeCaprio D."/>
            <person name="Gale L.R."/>
            <person name="Gnerre S."/>
            <person name="Goswami R.S."/>
            <person name="Hammond-Kosack K."/>
            <person name="Harris L.J."/>
            <person name="Hilburn K."/>
            <person name="Kennell J.C."/>
            <person name="Kroken S."/>
            <person name="Magnuson J.K."/>
            <person name="Mannhaupt G."/>
            <person name="Mauceli E.W."/>
            <person name="Mewes H.-W."/>
            <person name="Mitterbauer R."/>
            <person name="Muehlbauer G."/>
            <person name="Muensterkoetter M."/>
            <person name="Nelson D."/>
            <person name="O'Donnell K."/>
            <person name="Ouellet T."/>
            <person name="Qi W."/>
            <person name="Quesneville H."/>
            <person name="Roncero M.I.G."/>
            <person name="Seong K.-Y."/>
            <person name="Tetko I.V."/>
            <person name="Urban M."/>
            <person name="Waalwijk C."/>
            <person name="Ward T.J."/>
            <person name="Yao J."/>
            <person name="Birren B.W."/>
            <person name="Kistler H.C."/>
        </authorList>
    </citation>
    <scope>NUCLEOTIDE SEQUENCE [LARGE SCALE GENOMIC DNA]</scope>
    <source>
        <strain evidence="3">ATCC MYA-4620 / CBS 123657 / FGSC 9075 / NRRL 31084 / PH-1</strain>
        <strain evidence="2">PH-1 / ATCC MYA-4620 / FGSC 9075 / NRRL 31084</strain>
    </source>
</reference>
<evidence type="ECO:0000313" key="1">
    <source>
        <dbReference type="EMBL" id="CEF77104.1"/>
    </source>
</evidence>
<reference evidence="2 3" key="2">
    <citation type="journal article" date="2010" name="Nature">
        <title>Comparative genomics reveals mobile pathogenicity chromosomes in Fusarium.</title>
        <authorList>
            <person name="Ma L.J."/>
            <person name="van der Does H.C."/>
            <person name="Borkovich K.A."/>
            <person name="Coleman J.J."/>
            <person name="Daboussi M.J."/>
            <person name="Di Pietro A."/>
            <person name="Dufresne M."/>
            <person name="Freitag M."/>
            <person name="Grabherr M."/>
            <person name="Henrissat B."/>
            <person name="Houterman P.M."/>
            <person name="Kang S."/>
            <person name="Shim W.B."/>
            <person name="Woloshuk C."/>
            <person name="Xie X."/>
            <person name="Xu J.R."/>
            <person name="Antoniw J."/>
            <person name="Baker S.E."/>
            <person name="Bluhm B.H."/>
            <person name="Breakspear A."/>
            <person name="Brown D.W."/>
            <person name="Butchko R.A."/>
            <person name="Chapman S."/>
            <person name="Coulson R."/>
            <person name="Coutinho P.M."/>
            <person name="Danchin E.G."/>
            <person name="Diener A."/>
            <person name="Gale L.R."/>
            <person name="Gardiner D.M."/>
            <person name="Goff S."/>
            <person name="Hammond-Kosack K.E."/>
            <person name="Hilburn K."/>
            <person name="Hua-Van A."/>
            <person name="Jonkers W."/>
            <person name="Kazan K."/>
            <person name="Kodira C.D."/>
            <person name="Koehrsen M."/>
            <person name="Kumar L."/>
            <person name="Lee Y.H."/>
            <person name="Li L."/>
            <person name="Manners J.M."/>
            <person name="Miranda-Saavedra D."/>
            <person name="Mukherjee M."/>
            <person name="Park G."/>
            <person name="Park J."/>
            <person name="Park S.Y."/>
            <person name="Proctor R.H."/>
            <person name="Regev A."/>
            <person name="Ruiz-Roldan M.C."/>
            <person name="Sain D."/>
            <person name="Sakthikumar S."/>
            <person name="Sykes S."/>
            <person name="Schwartz D.C."/>
            <person name="Turgeon B.G."/>
            <person name="Wapinski I."/>
            <person name="Yoder O."/>
            <person name="Young S."/>
            <person name="Zeng Q."/>
            <person name="Zhou S."/>
            <person name="Galagan J."/>
            <person name="Cuomo C.A."/>
            <person name="Kistler H.C."/>
            <person name="Rep M."/>
        </authorList>
    </citation>
    <scope>GENOME REANNOTATION</scope>
    <source>
        <strain evidence="3">ATCC MYA-4620 / CBS 123657 / FGSC 9075 / NRRL 31084 / PH-1</strain>
        <strain evidence="2">PH-1 / ATCC MYA-4620 / FGSC 9075 / NRRL 31084</strain>
    </source>
</reference>
<dbReference type="EnsemblFungi" id="CEF77104">
    <property type="protein sequence ID" value="CEF77104"/>
    <property type="gene ID" value="FGRRES_08699_M"/>
</dbReference>
<dbReference type="EMBL" id="HG970333">
    <property type="protein sequence ID" value="CEF77104.1"/>
    <property type="molecule type" value="Genomic_DNA"/>
</dbReference>
<keyword evidence="3" id="KW-1185">Reference proteome</keyword>
<proteinExistence type="predicted"/>
<evidence type="ECO:0000313" key="2">
    <source>
        <dbReference type="EnsemblFungi" id="CEF77104"/>
    </source>
</evidence>
<gene>
    <name evidence="2" type="primary">FG08699.1</name>
    <name evidence="1" type="ORF">FGRAMPH1_01T10603</name>
</gene>
<name>A0A098DDV3_GIBZE</name>